<evidence type="ECO:0000313" key="2">
    <source>
        <dbReference type="EMBL" id="RGV76991.1"/>
    </source>
</evidence>
<evidence type="ECO:0000313" key="5">
    <source>
        <dbReference type="Proteomes" id="UP000284543"/>
    </source>
</evidence>
<feature type="transmembrane region" description="Helical" evidence="1">
    <location>
        <begin position="32"/>
        <end position="57"/>
    </location>
</feature>
<dbReference type="Proteomes" id="UP000283975">
    <property type="component" value="Unassembled WGS sequence"/>
</dbReference>
<organism evidence="2 5">
    <name type="scientific">Enterocloster bolteae</name>
    <dbReference type="NCBI Taxonomy" id="208479"/>
    <lineage>
        <taxon>Bacteria</taxon>
        <taxon>Bacillati</taxon>
        <taxon>Bacillota</taxon>
        <taxon>Clostridia</taxon>
        <taxon>Lachnospirales</taxon>
        <taxon>Lachnospiraceae</taxon>
        <taxon>Enterocloster</taxon>
    </lineage>
</organism>
<feature type="transmembrane region" description="Helical" evidence="1">
    <location>
        <begin position="116"/>
        <end position="137"/>
    </location>
</feature>
<feature type="transmembrane region" description="Helical" evidence="1">
    <location>
        <begin position="303"/>
        <end position="325"/>
    </location>
</feature>
<dbReference type="AlphaFoldDB" id="A0A412ZA96"/>
<dbReference type="Proteomes" id="UP000284543">
    <property type="component" value="Unassembled WGS sequence"/>
</dbReference>
<feature type="transmembrane region" description="Helical" evidence="1">
    <location>
        <begin position="269"/>
        <end position="291"/>
    </location>
</feature>
<gene>
    <name evidence="3" type="ORF">DW839_28090</name>
    <name evidence="2" type="ORF">DWW02_10685</name>
</gene>
<evidence type="ECO:0000313" key="3">
    <source>
        <dbReference type="EMBL" id="RHC48981.1"/>
    </source>
</evidence>
<feature type="transmembrane region" description="Helical" evidence="1">
    <location>
        <begin position="7"/>
        <end position="26"/>
    </location>
</feature>
<evidence type="ECO:0008006" key="6">
    <source>
        <dbReference type="Google" id="ProtNLM"/>
    </source>
</evidence>
<feature type="transmembrane region" description="Helical" evidence="1">
    <location>
        <begin position="190"/>
        <end position="213"/>
    </location>
</feature>
<dbReference type="RefSeq" id="WP_002570641.1">
    <property type="nucleotide sequence ID" value="NZ_CAUHGS010000005.1"/>
</dbReference>
<feature type="transmembrane region" description="Helical" evidence="1">
    <location>
        <begin position="331"/>
        <end position="349"/>
    </location>
</feature>
<feature type="transmembrane region" description="Helical" evidence="1">
    <location>
        <begin position="149"/>
        <end position="170"/>
    </location>
</feature>
<proteinExistence type="predicted"/>
<sequence length="361" mass="38225">MNKKLNIGRVVTIGGAFIAFAIGSGFSTGQEIMQFFAAYGTEIVLCAVVFFIGNLYMNYNFLEAGRKGQFEKGSQVFNYFGGKYIGLFFDWFSVIFSFASYFVMIAGAGATLQQQFGIQPAIGAVIIAALAGLTVMLGLNKLVDIIGKIGPAIIVLCLLAGLVGIINGNLSFQEAEVLIPGSGIIAASGTWWGSMISYLGFGMLWFAPFLAAIGKEERNPKDAQYGTIMGVLVLTLAVLIVGSALIKNIDLVGASQIPLLLILHQSSPFLATVFSVVIFAGIYTTACPLLWTPVNRVAKEGTNTYKIAAIVLAAAGCVIGLVAPYAAIVNFIYAVNGKVGFLLVALVIIKNIRDAAARKNA</sequence>
<dbReference type="EMBL" id="QRZM01000003">
    <property type="protein sequence ID" value="RGV76991.1"/>
    <property type="molecule type" value="Genomic_DNA"/>
</dbReference>
<protein>
    <recommendedName>
        <fullName evidence="6">Membrane protein YkvI</fullName>
    </recommendedName>
</protein>
<dbReference type="EMBL" id="QSHZ01000045">
    <property type="protein sequence ID" value="RHC48981.1"/>
    <property type="molecule type" value="Genomic_DNA"/>
</dbReference>
<keyword evidence="1" id="KW-0812">Transmembrane</keyword>
<evidence type="ECO:0000256" key="1">
    <source>
        <dbReference type="SAM" id="Phobius"/>
    </source>
</evidence>
<dbReference type="InterPro" id="IPR038728">
    <property type="entry name" value="YkvI-like"/>
</dbReference>
<dbReference type="PANTHER" id="PTHR37814:SF1">
    <property type="entry name" value="MEMBRANE PROTEIN"/>
    <property type="match status" value="1"/>
</dbReference>
<accession>A0A412ZA96</accession>
<feature type="transmembrane region" description="Helical" evidence="1">
    <location>
        <begin position="225"/>
        <end position="249"/>
    </location>
</feature>
<keyword evidence="1" id="KW-1133">Transmembrane helix</keyword>
<comment type="caution">
    <text evidence="2">The sequence shown here is derived from an EMBL/GenBank/DDBJ whole genome shotgun (WGS) entry which is preliminary data.</text>
</comment>
<reference evidence="4 5" key="1">
    <citation type="submission" date="2018-08" db="EMBL/GenBank/DDBJ databases">
        <title>A genome reference for cultivated species of the human gut microbiota.</title>
        <authorList>
            <person name="Zou Y."/>
            <person name="Xue W."/>
            <person name="Luo G."/>
        </authorList>
    </citation>
    <scope>NUCLEOTIDE SEQUENCE [LARGE SCALE GENOMIC DNA]</scope>
    <source>
        <strain evidence="2 5">AF14-18</strain>
        <strain evidence="3 4">AM35-14</strain>
    </source>
</reference>
<keyword evidence="1" id="KW-0472">Membrane</keyword>
<dbReference type="PANTHER" id="PTHR37814">
    <property type="entry name" value="CONSERVED MEMBRANE PROTEIN"/>
    <property type="match status" value="1"/>
</dbReference>
<name>A0A412ZA96_9FIRM</name>
<evidence type="ECO:0000313" key="4">
    <source>
        <dbReference type="Proteomes" id="UP000283975"/>
    </source>
</evidence>
<feature type="transmembrane region" description="Helical" evidence="1">
    <location>
        <begin position="87"/>
        <end position="110"/>
    </location>
</feature>